<dbReference type="GO" id="GO:0003676">
    <property type="term" value="F:nucleic acid binding"/>
    <property type="evidence" value="ECO:0007669"/>
    <property type="project" value="InterPro"/>
</dbReference>
<proteinExistence type="predicted"/>
<dbReference type="InterPro" id="IPR043502">
    <property type="entry name" value="DNA/RNA_pol_sf"/>
</dbReference>
<reference evidence="4" key="2">
    <citation type="submission" date="2004-10" db="EMBL/GenBank/DDBJ databases">
        <title>Chromosome-wide comparison between domesticated rice subspecies indica and japonica.</title>
        <authorList>
            <person name="Han B."/>
        </authorList>
    </citation>
    <scope>NUCLEOTIDE SEQUENCE</scope>
</reference>
<evidence type="ECO:0000256" key="1">
    <source>
        <dbReference type="ARBA" id="ARBA00022750"/>
    </source>
</evidence>
<dbReference type="EMBL" id="CR855106">
    <property type="protein sequence ID" value="CAH66488.1"/>
    <property type="molecule type" value="Genomic_DNA"/>
</dbReference>
<dbReference type="PROSITE" id="PS50994">
    <property type="entry name" value="INTEGRASE"/>
    <property type="match status" value="1"/>
</dbReference>
<dbReference type="PANTHER" id="PTHR11439">
    <property type="entry name" value="GAG-POL-RELATED RETROTRANSPOSON"/>
    <property type="match status" value="1"/>
</dbReference>
<dbReference type="Pfam" id="PF13976">
    <property type="entry name" value="gag_pre-integrs"/>
    <property type="match status" value="1"/>
</dbReference>
<protein>
    <submittedName>
        <fullName evidence="4">OSIGBa0076I14.9 protein</fullName>
    </submittedName>
</protein>
<dbReference type="Pfam" id="PF14223">
    <property type="entry name" value="Retrotran_gag_2"/>
    <property type="match status" value="1"/>
</dbReference>
<keyword evidence="1" id="KW-0645">Protease</keyword>
<dbReference type="InterPro" id="IPR057670">
    <property type="entry name" value="SH3_retrovirus"/>
</dbReference>
<dbReference type="GO" id="GO:0004190">
    <property type="term" value="F:aspartic-type endopeptidase activity"/>
    <property type="evidence" value="ECO:0007669"/>
    <property type="project" value="UniProtKB-KW"/>
</dbReference>
<dbReference type="SUPFAM" id="SSF53098">
    <property type="entry name" value="Ribonuclease H-like"/>
    <property type="match status" value="1"/>
</dbReference>
<feature type="domain" description="Integrase catalytic" evidence="3">
    <location>
        <begin position="651"/>
        <end position="746"/>
    </location>
</feature>
<dbReference type="Pfam" id="PF25597">
    <property type="entry name" value="SH3_retrovirus"/>
    <property type="match status" value="1"/>
</dbReference>
<dbReference type="Pfam" id="PF07727">
    <property type="entry name" value="RVT_2"/>
    <property type="match status" value="1"/>
</dbReference>
<dbReference type="PANTHER" id="PTHR11439:SF524">
    <property type="entry name" value="RNA-DIRECTED DNA POLYMERASE, PROTEIN KINASE RLK-PELLE-DLSV FAMILY"/>
    <property type="match status" value="1"/>
</dbReference>
<dbReference type="CDD" id="cd09272">
    <property type="entry name" value="RNase_HI_RT_Ty1"/>
    <property type="match status" value="1"/>
</dbReference>
<dbReference type="InterPro" id="IPR054722">
    <property type="entry name" value="PolX-like_BBD"/>
</dbReference>
<dbReference type="SUPFAM" id="SSF56672">
    <property type="entry name" value="DNA/RNA polymerases"/>
    <property type="match status" value="1"/>
</dbReference>
<dbReference type="Pfam" id="PF22936">
    <property type="entry name" value="Pol_BBD"/>
    <property type="match status" value="1"/>
</dbReference>
<dbReference type="Gene3D" id="3.30.420.10">
    <property type="entry name" value="Ribonuclease H-like superfamily/Ribonuclease H"/>
    <property type="match status" value="1"/>
</dbReference>
<dbReference type="InterPro" id="IPR013103">
    <property type="entry name" value="RVT_2"/>
</dbReference>
<organism evidence="4">
    <name type="scientific">Oryza sativa</name>
    <name type="common">Rice</name>
    <dbReference type="NCBI Taxonomy" id="4530"/>
    <lineage>
        <taxon>Eukaryota</taxon>
        <taxon>Viridiplantae</taxon>
        <taxon>Streptophyta</taxon>
        <taxon>Embryophyta</taxon>
        <taxon>Tracheophyta</taxon>
        <taxon>Spermatophyta</taxon>
        <taxon>Magnoliopsida</taxon>
        <taxon>Liliopsida</taxon>
        <taxon>Poales</taxon>
        <taxon>Poaceae</taxon>
        <taxon>BOP clade</taxon>
        <taxon>Oryzoideae</taxon>
        <taxon>Oryzeae</taxon>
        <taxon>Oryzinae</taxon>
        <taxon>Oryza</taxon>
    </lineage>
</organism>
<dbReference type="GO" id="GO:0015074">
    <property type="term" value="P:DNA integration"/>
    <property type="evidence" value="ECO:0007669"/>
    <property type="project" value="InterPro"/>
</dbReference>
<keyword evidence="1" id="KW-0064">Aspartyl protease</keyword>
<dbReference type="InterPro" id="IPR036397">
    <property type="entry name" value="RNaseH_sf"/>
</dbReference>
<feature type="compositionally biased region" description="Gly residues" evidence="2">
    <location>
        <begin position="361"/>
        <end position="371"/>
    </location>
</feature>
<evidence type="ECO:0000259" key="3">
    <source>
        <dbReference type="PROSITE" id="PS50994"/>
    </source>
</evidence>
<keyword evidence="1" id="KW-0378">Hydrolase</keyword>
<sequence length="1455" mass="159225">MEPKYGTEGGRWRWAKLLNLPIIQSRLFRADYSELKEHANSRMMPSDSSLYLCDQRCFLSGRCVHRASPPPWLPRPSSLTMSTSSATSTATDSATVSSSTSTVAPVFVNPYATIAVKSHVPISLELRNPNYNKWKAFFRSMCGKFGLLDLLDAAPPANPDAAWEQANCYLRSRLFGSVADDVLDLAMEPDQSARDLWIAIDNLFQANKEPCTIYLHHEFHSMTQGDLSVADYCQRMKTAADALRDISHPVTESQLVLNLLRGVNSRFTSTADNIASAPVLPSFAYARNTLVLKELRNANSVQVQSETALVAANSAHSNCTGGTCHSSGGQQQNRAGGGNGGNGSKNKGKNGGRNNNRNSGGKCGGGFGGRPGQQQPWRAPSAGILGPYPQAHTAFTGPYSSPPPAGSVQPAWDQAGLVAALNGMTLHNPNSWVLNTGATSHMSSIDGILVTRLPNSQTYITVGSGHSIPIVCRGTSFLPIGTTRFDLRHVLVAPSLVRNLLSVRQFTRDNKCSIEFDEFGFSFKDPQTRRVILRCNSHGELYTLPAAAPSIAAHCNLATSSTLWHRRLGHPGPTAVTTLQHLSAIPRSKTNNSLCHACQLGKHTRLPFNKSTSSTSSPFELVHCDKSDVHRHIVEFVEYAHTQFGHRLKCLQADNGTEFVNHNTTSFLAGRGSLLRLSCPYTSPQNGKAERMIRTLNNSIRTLLLQASMPPSYWAEGLATATYLLNRRPSSSVNNSIPFQLLHRKIPNYSMLRVFGCLCYPNLSATAAHKLAPYSAACVFLGYPSSHKGYCCLNISTRRIIISCHVIFDETQFPFSGDPVDASSLDFLLQDAPAPSVIAPSLAGVEQPHLPHAPFPVNVEQRLPTGAPSTKDEHLPYYVQPAAHCGQDDGKFHTAGCHVSIFLKQGPIVTSYPAVHVFFTTSRHGGAIPVPLPTTTGADDSAPSHRCGCTHTSPAAMAEEFKALIDNGTWRLVPRPPGANVVTGKWIFKHKFHSDGSLARHKARWVVHGYSQQHGIDYDETFSPVVKPSTIRVVLSIATSRSWPIHQLDVKNAFLHGTLDETVYCQQSSGFIDPAAPDAVCLLQRSLYGLKQAPRAWYQRFATYIRQLGFTPSASDTSLFILRDGDRLAYLLLYVDDIILMASSAELLCHITARLHTEFAMTDLGDLHFFLGISVRRTPDDLFLSQRQYAVDLLQRAGMSEYHPTATPVDARAKLSASEGAPVADPTEYRSLADALQYLTLTRPEIAYAVQQVCRFMHDPHEPHLALVKRIMRYIKGSLSAGLHIGTGPVGSLTAYSDADWAGCPDSRRSTSGYCIFLGDNLVSWSSKRQTTVSRSSAEAEYRAVAHAIAECCCLRQLLQELHAPISTTTVVFCDNVSAAYMTANPVHHRCTKHIEIDIHFVREKVALGQVRVLHVPSTHQFPDFMTKGLPVQLFTDFRSSLCVRDPPAATASGY</sequence>
<dbReference type="InterPro" id="IPR001584">
    <property type="entry name" value="Integrase_cat-core"/>
</dbReference>
<dbReference type="InterPro" id="IPR012337">
    <property type="entry name" value="RNaseH-like_sf"/>
</dbReference>
<evidence type="ECO:0000313" key="4">
    <source>
        <dbReference type="EMBL" id="CAH66488.1"/>
    </source>
</evidence>
<reference evidence="4" key="1">
    <citation type="journal article" date="2002" name="Nature">
        <title>Sequence and analysis of rice chromosome 4.</title>
        <authorList>
            <person name="Feng Q."/>
            <person name="Zhang Y."/>
            <person name="Hao P."/>
            <person name="Wang S."/>
            <person name="Fu G."/>
            <person name="Huang Y."/>
            <person name="Li Y."/>
            <person name="Zhu J."/>
            <person name="Liu Y."/>
            <person name="Hu X."/>
            <person name="Jia P."/>
            <person name="Zhang Y."/>
            <person name="Zhao Q."/>
            <person name="Ying K."/>
            <person name="Yu S."/>
            <person name="Tang Y."/>
            <person name="Weng Q."/>
            <person name="Zhang L."/>
            <person name="Lu Y."/>
            <person name="Mu J."/>
            <person name="Lu Y."/>
            <person name="Zhang L.S."/>
            <person name="Yu Z."/>
            <person name="Fan D."/>
            <person name="Liu X."/>
            <person name="Lu T."/>
            <person name="Li C."/>
            <person name="Wu Y."/>
            <person name="Sun T."/>
            <person name="Lei H."/>
            <person name="Li T."/>
            <person name="Hu H."/>
            <person name="Guan J."/>
            <person name="Wu M."/>
            <person name="Zhang R."/>
            <person name="Zhou B."/>
            <person name="Chen Z."/>
            <person name="Chen L."/>
            <person name="Jin Z."/>
            <person name="Wang R."/>
            <person name="Yin H."/>
            <person name="Cai Z."/>
            <person name="Ren S."/>
            <person name="Lv G."/>
            <person name="Gu W."/>
            <person name="Zhu G."/>
            <person name="Tu Y."/>
            <person name="Jia J."/>
            <person name="Zhang Y."/>
            <person name="Chen J."/>
            <person name="Kang H."/>
            <person name="Chen X."/>
            <person name="Shao C."/>
            <person name="Sun Y."/>
            <person name="Hu Q."/>
            <person name="Zhang X."/>
            <person name="Zhang W."/>
            <person name="Wang L."/>
            <person name="Ding C."/>
            <person name="Sheng H."/>
            <person name="Gu J."/>
            <person name="Chen S."/>
            <person name="Ni L."/>
            <person name="Zhu F."/>
            <person name="Chen W."/>
            <person name="Lan L."/>
            <person name="Lai Y."/>
            <person name="Cheng Z."/>
            <person name="Gu M."/>
            <person name="Jiang J."/>
            <person name="Li J."/>
            <person name="Hong G."/>
            <person name="Xue Y."/>
            <person name="Han B."/>
        </authorList>
    </citation>
    <scope>NUCLEOTIDE SEQUENCE</scope>
</reference>
<accession>Q01L83</accession>
<gene>
    <name evidence="4" type="primary">OSIGBa0076I14.9</name>
</gene>
<feature type="region of interest" description="Disordered" evidence="2">
    <location>
        <begin position="320"/>
        <end position="410"/>
    </location>
</feature>
<dbReference type="InterPro" id="IPR025724">
    <property type="entry name" value="GAG-pre-integrase_dom"/>
</dbReference>
<name>Q01L83_ORYSA</name>
<evidence type="ECO:0000256" key="2">
    <source>
        <dbReference type="SAM" id="MobiDB-lite"/>
    </source>
</evidence>